<evidence type="ECO:0000313" key="4">
    <source>
        <dbReference type="EMBL" id="HAJ5153460.1"/>
    </source>
</evidence>
<sequence length="243" mass="27782">MTMNTVNNMSTVNQPELKQPEKAVSSEDIDNFIVDVFKETGHKISKDDPVISLIFLNQKIQEKFSNELQANFTALSEGFRQVVSSVENDYIQRFKNIVETCGDLDNEIKEKVEEGKNDLKETSIEVKEKLTDDIIELISGIKRNQEKNNKLYEEKLKSLSKTVKPFSTRTAIAICALCTLCLSAAFSGATWYVAQHEKEASLRFYARAFLDMKKITEESMRKLPKSDQQNIKLKLDEIDSRKP</sequence>
<evidence type="ECO:0000313" key="3">
    <source>
        <dbReference type="EMBL" id="HAJ5152813.1"/>
    </source>
</evidence>
<keyword evidence="1" id="KW-0812">Transmembrane</keyword>
<keyword evidence="2" id="KW-0614">Plasmid</keyword>
<keyword evidence="1" id="KW-0472">Membrane</keyword>
<dbReference type="EMBL" id="KU761326">
    <property type="protein sequence ID" value="AMY28384.1"/>
    <property type="molecule type" value="Genomic_DNA"/>
</dbReference>
<evidence type="ECO:0000256" key="1">
    <source>
        <dbReference type="SAM" id="Phobius"/>
    </source>
</evidence>
<dbReference type="AlphaFoldDB" id="A0A159X6I6"/>
<feature type="transmembrane region" description="Helical" evidence="1">
    <location>
        <begin position="171"/>
        <end position="194"/>
    </location>
</feature>
<dbReference type="Proteomes" id="UP000840371">
    <property type="component" value="Unassembled WGS sequence"/>
</dbReference>
<dbReference type="EMBL" id="DABGKZ010000182">
    <property type="protein sequence ID" value="HAJ5153460.1"/>
    <property type="molecule type" value="Genomic_DNA"/>
</dbReference>
<geneLocation type="plasmid" evidence="2">
    <name>pmcr1_IncI2</name>
</geneLocation>
<reference evidence="3" key="3">
    <citation type="journal article" date="2018" name="Genome Biol.">
        <title>SKESA: strategic k-mer extension for scrupulous assemblies.</title>
        <authorList>
            <person name="Souvorov A."/>
            <person name="Agarwala R."/>
            <person name="Lipman D.J."/>
        </authorList>
    </citation>
    <scope>NUCLEOTIDE SEQUENCE [LARGE SCALE GENOMIC DNA]</scope>
    <source>
        <strain evidence="3">Ecoli[ST-219]</strain>
        <strain>ecoli[ST-219]</strain>
    </source>
</reference>
<proteinExistence type="predicted"/>
<name>A0A159X6I6_ECOLX</name>
<dbReference type="EMBL" id="DABGKZ010000054">
    <property type="protein sequence ID" value="HAJ5152813.1"/>
    <property type="molecule type" value="Genomic_DNA"/>
</dbReference>
<reference evidence="3" key="4">
    <citation type="submission" date="2019-11" db="EMBL/GenBank/DDBJ databases">
        <authorList>
            <consortium name="NCBI Pathogen Detection Project"/>
        </authorList>
    </citation>
    <scope>NUCLEOTIDE SEQUENCE</scope>
    <source>
        <strain evidence="3">Ecoli[ST-219]</strain>
    </source>
</reference>
<organism evidence="2">
    <name type="scientific">Escherichia coli</name>
    <dbReference type="NCBI Taxonomy" id="562"/>
    <lineage>
        <taxon>Bacteria</taxon>
        <taxon>Pseudomonadati</taxon>
        <taxon>Pseudomonadota</taxon>
        <taxon>Gammaproteobacteria</taxon>
        <taxon>Enterobacterales</taxon>
        <taxon>Enterobacteriaceae</taxon>
        <taxon>Escherichia</taxon>
    </lineage>
</organism>
<gene>
    <name evidence="3" type="ORF">HLZ50_22690</name>
    <name evidence="4" type="ORF">HLZ50_26285</name>
</gene>
<keyword evidence="1" id="KW-1133">Transmembrane helix</keyword>
<reference evidence="2" key="2">
    <citation type="journal article" date="2016" name="Lancet Infect. Dis.">
        <title>Emergence of the mcr-1 colistin resistance gene in carbapenem-resistant Enterobacteriaceae.</title>
        <authorList>
            <person name="Du H."/>
            <person name="Chen L."/>
            <person name="Tang Y.W."/>
            <person name="Kreiswirth B.N."/>
        </authorList>
    </citation>
    <scope>NUCLEOTIDE SEQUENCE</scope>
    <source>
        <strain evidence="2">SZ02</strain>
        <plasmid evidence="2">pmcr1_IncI2</plasmid>
    </source>
</reference>
<reference evidence="2" key="1">
    <citation type="journal article" date="2016" name="Antimicrob. Agents Chemother.">
        <title>Complete sequences of mcr-1-harboring plasmids from extended spectrum beta-lactamase (ESBL)- and carbapenemase-producing Enterobacteriaceae (CPE).</title>
        <authorList>
            <person name="Li A."/>
            <person name="Yang Y."/>
            <person name="Miao M."/>
            <person name="Chavda K.D."/>
            <person name="Mediavilla J.R."/>
            <person name="Xie X."/>
            <person name="Feng P."/>
            <person name="Tang Y.W."/>
            <person name="Kreiswirth B.N."/>
            <person name="Chen L."/>
            <person name="Du H."/>
        </authorList>
    </citation>
    <scope>NUCLEOTIDE SEQUENCE</scope>
    <source>
        <strain evidence="2">SZ02</strain>
        <plasmid evidence="2">pmcr1_IncI2</plasmid>
    </source>
</reference>
<accession>A0A159X6I6</accession>
<protein>
    <submittedName>
        <fullName evidence="2">Uncharacterized protein</fullName>
    </submittedName>
</protein>
<evidence type="ECO:0000313" key="2">
    <source>
        <dbReference type="EMBL" id="AMY28384.1"/>
    </source>
</evidence>